<keyword evidence="11" id="KW-0408">Iron</keyword>
<evidence type="ECO:0000313" key="16">
    <source>
        <dbReference type="Proteomes" id="UP000036681"/>
    </source>
</evidence>
<keyword evidence="12" id="KW-0325">Glycoprotein</keyword>
<dbReference type="InterPro" id="IPR045054">
    <property type="entry name" value="P4HA-like"/>
</dbReference>
<dbReference type="WBParaSite" id="ALUE_0001450101-mRNA-1">
    <property type="protein sequence ID" value="ALUE_0001450101-mRNA-1"/>
    <property type="gene ID" value="ALUE_0001450101"/>
</dbReference>
<keyword evidence="8" id="KW-0847">Vitamin C</keyword>
<dbReference type="Proteomes" id="UP000036681">
    <property type="component" value="Unplaced"/>
</dbReference>
<dbReference type="SUPFAM" id="SSF48452">
    <property type="entry name" value="TPR-like"/>
    <property type="match status" value="1"/>
</dbReference>
<dbReference type="Pfam" id="PF08336">
    <property type="entry name" value="P4Ha_N"/>
    <property type="match status" value="2"/>
</dbReference>
<keyword evidence="14" id="KW-0472">Membrane</keyword>
<dbReference type="PANTHER" id="PTHR10869:SF244">
    <property type="entry name" value="PROLYL 4-HYDROXYLASE SUBUNIT ALPHA-2"/>
    <property type="match status" value="1"/>
</dbReference>
<dbReference type="InterPro" id="IPR059068">
    <property type="entry name" value="TPR_P4H"/>
</dbReference>
<dbReference type="GO" id="GO:0004656">
    <property type="term" value="F:procollagen-proline 4-dioxygenase activity"/>
    <property type="evidence" value="ECO:0007669"/>
    <property type="project" value="UniProtKB-EC"/>
</dbReference>
<comment type="cofactor">
    <cofactor evidence="1">
        <name>L-ascorbate</name>
        <dbReference type="ChEBI" id="CHEBI:38290"/>
    </cofactor>
</comment>
<evidence type="ECO:0000256" key="11">
    <source>
        <dbReference type="ARBA" id="ARBA00023004"/>
    </source>
</evidence>
<evidence type="ECO:0000256" key="1">
    <source>
        <dbReference type="ARBA" id="ARBA00001961"/>
    </source>
</evidence>
<evidence type="ECO:0000256" key="14">
    <source>
        <dbReference type="SAM" id="Phobius"/>
    </source>
</evidence>
<dbReference type="Gene3D" id="2.60.120.620">
    <property type="entry name" value="q2cbj1_9rhob like domain"/>
    <property type="match status" value="3"/>
</dbReference>
<dbReference type="FunFam" id="1.25.40.10:FF:000006">
    <property type="entry name" value="Prolyl 4-hydroxylase subunit alpha 2"/>
    <property type="match status" value="1"/>
</dbReference>
<feature type="repeat" description="TPR" evidence="13">
    <location>
        <begin position="303"/>
        <end position="336"/>
    </location>
</feature>
<dbReference type="EC" id="1.14.11.2" evidence="5"/>
<feature type="domain" description="Fe2OG dioxygenase" evidence="15">
    <location>
        <begin position="529"/>
        <end position="659"/>
    </location>
</feature>
<dbReference type="SMART" id="SM00702">
    <property type="entry name" value="P4Hc"/>
    <property type="match status" value="1"/>
</dbReference>
<evidence type="ECO:0000256" key="2">
    <source>
        <dbReference type="ARBA" id="ARBA00002035"/>
    </source>
</evidence>
<dbReference type="AlphaFoldDB" id="A0A9J2PY10"/>
<keyword evidence="14" id="KW-1133">Transmembrane helix</keyword>
<accession>A0A9J2PY10</accession>
<dbReference type="InterPro" id="IPR005123">
    <property type="entry name" value="Oxoglu/Fe-dep_dioxygenase_dom"/>
</dbReference>
<feature type="transmembrane region" description="Helical" evidence="14">
    <location>
        <begin position="12"/>
        <end position="38"/>
    </location>
</feature>
<dbReference type="PROSITE" id="PS50005">
    <property type="entry name" value="TPR"/>
    <property type="match status" value="1"/>
</dbReference>
<comment type="function">
    <text evidence="2">Catalyzes the post-translational formation of 4-hydroxyproline in -Xaa-Pro-Gly- sequences in collagens and other proteins.</text>
</comment>
<keyword evidence="6" id="KW-0479">Metal-binding</keyword>
<dbReference type="InterPro" id="IPR019734">
    <property type="entry name" value="TPR_rpt"/>
</dbReference>
<keyword evidence="7" id="KW-0256">Endoplasmic reticulum</keyword>
<dbReference type="GO" id="GO:0005788">
    <property type="term" value="C:endoplasmic reticulum lumen"/>
    <property type="evidence" value="ECO:0007669"/>
    <property type="project" value="UniProtKB-SubCell"/>
</dbReference>
<dbReference type="GO" id="GO:0031418">
    <property type="term" value="F:L-ascorbic acid binding"/>
    <property type="evidence" value="ECO:0007669"/>
    <property type="project" value="UniProtKB-KW"/>
</dbReference>
<sequence length="692" mass="78892">MVNDETLMRQSYVSGVLFAMLNVLIFAVLSTICVADIFTAVADLQNLLGAEKEVTSVISAYIDSELERLQQLKKVANDYAARNAEALSSDASYVSNPVNAYLLIKRLTSDWKFVETMMMQNSAEQFLKNITEWRRNYDEVKYPQEEDLTGAAVALLRLQDTYKLDTHDLASGKIQNNSVGQQLSSHDCFEVIHLDSPILWCSVSILHSILMQELDDVKYPQEEDLTGAAVALLRLQDTYKLDTHDLASGKIQNSSVGQQLSSHDCFEVGRAAYNQNDYYHTILWMQEAQLRLENEDPPTAKIGDVLEYLAFSLYKQGNIKRALALTKKLVQLEPDHPRAKGNVKWYEDMLEDDNKDISELPPLKLERLDDGIPERDVNVTAQSEVYCYLKMDRPFLKLAPIKVEILRFSPLVVLFKQVISDYEIEVIEKLAIPKLKRATVQNARTGDLEYANYRISKSAWLKETDHPAIDRINKRIDLMTNLNQETAEELQAQNYGIGGHYDPHFDFARVRFFFDFQVANYGIGGHYEPHYDMSTVANYGIGGHYEPHYDMSTRGEQEPYSVGMGNRVATVLIYKEDTNAFKTLNTGNRIATILIYMSDVESGGATVFNHLGNAVFPSKYDALFWYNLRRDGEGDLRTRHAACPVLTGIKWVSNKWIHDRGQEFRRPCGLTPNAEERYVMVSVVQFVHSKWN</sequence>
<keyword evidence="16" id="KW-1185">Reference proteome</keyword>
<dbReference type="Gene3D" id="1.25.40.10">
    <property type="entry name" value="Tetratricopeptide repeat domain"/>
    <property type="match status" value="2"/>
</dbReference>
<evidence type="ECO:0000313" key="17">
    <source>
        <dbReference type="WBParaSite" id="ALUE_0001450101-mRNA-1"/>
    </source>
</evidence>
<evidence type="ECO:0000256" key="9">
    <source>
        <dbReference type="ARBA" id="ARBA00022964"/>
    </source>
</evidence>
<dbReference type="GO" id="GO:0005506">
    <property type="term" value="F:iron ion binding"/>
    <property type="evidence" value="ECO:0007669"/>
    <property type="project" value="InterPro"/>
</dbReference>
<keyword evidence="14" id="KW-0812">Transmembrane</keyword>
<name>A0A9J2PY10_ASCLU</name>
<evidence type="ECO:0000256" key="6">
    <source>
        <dbReference type="ARBA" id="ARBA00022723"/>
    </source>
</evidence>
<dbReference type="InterPro" id="IPR011990">
    <property type="entry name" value="TPR-like_helical_dom_sf"/>
</dbReference>
<comment type="similarity">
    <text evidence="4">Belongs to the P4HA family.</text>
</comment>
<keyword evidence="9" id="KW-0223">Dioxygenase</keyword>
<evidence type="ECO:0000256" key="4">
    <source>
        <dbReference type="ARBA" id="ARBA00006511"/>
    </source>
</evidence>
<dbReference type="Pfam" id="PF23558">
    <property type="entry name" value="TPR_P4H"/>
    <property type="match status" value="1"/>
</dbReference>
<dbReference type="InterPro" id="IPR044862">
    <property type="entry name" value="Pro_4_hyd_alph_FE2OG_OXY"/>
</dbReference>
<organism evidence="16 17">
    <name type="scientific">Ascaris lumbricoides</name>
    <name type="common">Giant roundworm</name>
    <dbReference type="NCBI Taxonomy" id="6252"/>
    <lineage>
        <taxon>Eukaryota</taxon>
        <taxon>Metazoa</taxon>
        <taxon>Ecdysozoa</taxon>
        <taxon>Nematoda</taxon>
        <taxon>Chromadorea</taxon>
        <taxon>Rhabditida</taxon>
        <taxon>Spirurina</taxon>
        <taxon>Ascaridomorpha</taxon>
        <taxon>Ascaridoidea</taxon>
        <taxon>Ascarididae</taxon>
        <taxon>Ascaris</taxon>
    </lineage>
</organism>
<dbReference type="Pfam" id="PF13640">
    <property type="entry name" value="2OG-FeII_Oxy_3"/>
    <property type="match status" value="1"/>
</dbReference>
<evidence type="ECO:0000256" key="13">
    <source>
        <dbReference type="PROSITE-ProRule" id="PRU00339"/>
    </source>
</evidence>
<evidence type="ECO:0000256" key="10">
    <source>
        <dbReference type="ARBA" id="ARBA00023002"/>
    </source>
</evidence>
<evidence type="ECO:0000256" key="5">
    <source>
        <dbReference type="ARBA" id="ARBA00012269"/>
    </source>
</evidence>
<dbReference type="InterPro" id="IPR006620">
    <property type="entry name" value="Pro_4_hyd_alph"/>
</dbReference>
<dbReference type="Gene3D" id="6.10.140.1460">
    <property type="match status" value="1"/>
</dbReference>
<reference evidence="17" key="1">
    <citation type="submission" date="2023-03" db="UniProtKB">
        <authorList>
            <consortium name="WormBaseParasite"/>
        </authorList>
    </citation>
    <scope>IDENTIFICATION</scope>
</reference>
<keyword evidence="13" id="KW-0802">TPR repeat</keyword>
<protein>
    <recommendedName>
        <fullName evidence="5">procollagen-proline 4-dioxygenase</fullName>
        <ecNumber evidence="5">1.14.11.2</ecNumber>
    </recommendedName>
</protein>
<evidence type="ECO:0000256" key="12">
    <source>
        <dbReference type="ARBA" id="ARBA00023180"/>
    </source>
</evidence>
<evidence type="ECO:0000256" key="8">
    <source>
        <dbReference type="ARBA" id="ARBA00022896"/>
    </source>
</evidence>
<keyword evidence="10" id="KW-0560">Oxidoreductase</keyword>
<dbReference type="InterPro" id="IPR013547">
    <property type="entry name" value="P4H_N"/>
</dbReference>
<proteinExistence type="inferred from homology"/>
<comment type="subcellular location">
    <subcellularLocation>
        <location evidence="3">Endoplasmic reticulum lumen</location>
    </subcellularLocation>
</comment>
<evidence type="ECO:0000256" key="3">
    <source>
        <dbReference type="ARBA" id="ARBA00004319"/>
    </source>
</evidence>
<dbReference type="PANTHER" id="PTHR10869">
    <property type="entry name" value="PROLYL 4-HYDROXYLASE ALPHA SUBUNIT"/>
    <property type="match status" value="1"/>
</dbReference>
<evidence type="ECO:0000256" key="7">
    <source>
        <dbReference type="ARBA" id="ARBA00022824"/>
    </source>
</evidence>
<dbReference type="PROSITE" id="PS51471">
    <property type="entry name" value="FE2OG_OXY"/>
    <property type="match status" value="1"/>
</dbReference>
<evidence type="ECO:0000259" key="15">
    <source>
        <dbReference type="PROSITE" id="PS51471"/>
    </source>
</evidence>